<dbReference type="RefSeq" id="NP_001144376.1">
    <property type="nucleotide sequence ID" value="NM_001150904.3"/>
</dbReference>
<reference evidence="5" key="4">
    <citation type="submission" date="2019-07" db="EMBL/GenBank/DDBJ databases">
        <authorList>
            <person name="Seetharam A."/>
            <person name="Woodhouse M."/>
            <person name="Cannon E."/>
        </authorList>
    </citation>
    <scope>NUCLEOTIDE SEQUENCE [LARGE SCALE GENOMIC DNA]</scope>
    <source>
        <strain evidence="5">cv. B73</strain>
    </source>
</reference>
<feature type="compositionally biased region" description="Basic and acidic residues" evidence="1">
    <location>
        <begin position="73"/>
        <end position="82"/>
    </location>
</feature>
<keyword evidence="6" id="KW-1185">Reference proteome</keyword>
<proteinExistence type="evidence at transcript level"/>
<dbReference type="KEGG" id="zma:100277299"/>
<feature type="region of interest" description="Disordered" evidence="1">
    <location>
        <begin position="187"/>
        <end position="226"/>
    </location>
</feature>
<dbReference type="EMBL" id="EU967948">
    <property type="protein sequence ID" value="ACG40066.1"/>
    <property type="molecule type" value="mRNA"/>
</dbReference>
<reference evidence="4 6" key="3">
    <citation type="submission" date="2015-12" db="EMBL/GenBank/DDBJ databases">
        <title>Update maize B73 reference genome by single molecule sequencing technologies.</title>
        <authorList>
            <consortium name="Maize Genome Sequencing Project"/>
            <person name="Ware D."/>
        </authorList>
    </citation>
    <scope>NUCLEOTIDE SEQUENCE [LARGE SCALE GENOMIC DNA]</scope>
    <source>
        <strain evidence="6">cv. B73</strain>
        <tissue evidence="4">Seedling</tissue>
    </source>
</reference>
<dbReference type="AlphaFoldDB" id="B6TSI3"/>
<evidence type="ECO:0000313" key="6">
    <source>
        <dbReference type="Proteomes" id="UP000007305"/>
    </source>
</evidence>
<evidence type="ECO:0000313" key="3">
    <source>
        <dbReference type="EMBL" id="ACN28070.1"/>
    </source>
</evidence>
<feature type="compositionally biased region" description="Low complexity" evidence="1">
    <location>
        <begin position="134"/>
        <end position="148"/>
    </location>
</feature>
<dbReference type="EMBL" id="BT063373">
    <property type="protein sequence ID" value="ACN28070.1"/>
    <property type="molecule type" value="mRNA"/>
</dbReference>
<dbReference type="Proteomes" id="UP000007305">
    <property type="component" value="Chromosome 1"/>
</dbReference>
<evidence type="ECO:0000313" key="2">
    <source>
        <dbReference type="EMBL" id="ACG40066.1"/>
    </source>
</evidence>
<feature type="region of interest" description="Disordered" evidence="1">
    <location>
        <begin position="1"/>
        <end position="82"/>
    </location>
</feature>
<evidence type="ECO:0000313" key="5">
    <source>
        <dbReference type="EnsemblPlants" id="Zm00001eb055040_P001"/>
    </source>
</evidence>
<reference evidence="3" key="2">
    <citation type="journal article" date="2009" name="PLoS Genet.">
        <title>Sequencing, mapping, and analysis of 27,455 maize full-length cDNAs.</title>
        <authorList>
            <person name="Soderlund C."/>
            <person name="Descour A."/>
            <person name="Kudrna D."/>
            <person name="Bomhoff M."/>
            <person name="Boyd L."/>
            <person name="Currie J."/>
            <person name="Angelova A."/>
            <person name="Collura K."/>
            <person name="Wissotski M."/>
            <person name="Ashley E."/>
            <person name="Morrow D."/>
            <person name="Fernandes J."/>
            <person name="Walbot V."/>
            <person name="Yu Y."/>
        </authorList>
    </citation>
    <scope>NUCLEOTIDE SEQUENCE</scope>
    <source>
        <strain evidence="3">B73</strain>
    </source>
</reference>
<accession>B6TSI3</accession>
<dbReference type="HOGENOM" id="CLU_1322604_0_0_1"/>
<evidence type="ECO:0000313" key="4">
    <source>
        <dbReference type="EMBL" id="ONM08546.1"/>
    </source>
</evidence>
<gene>
    <name evidence="5" type="primary">LOC100277299</name>
    <name evidence="4" type="ORF">ZEAMMB73_Zm00001d033752</name>
</gene>
<dbReference type="PANTHER" id="PTHR33237">
    <property type="entry name" value="F2P16.13 PROTEIN-RELATED"/>
    <property type="match status" value="1"/>
</dbReference>
<dbReference type="STRING" id="4577.B6TSI3"/>
<dbReference type="Gramene" id="Zm00001eb055040_T001">
    <property type="protein sequence ID" value="Zm00001eb055040_P001"/>
    <property type="gene ID" value="Zm00001eb055040"/>
</dbReference>
<dbReference type="PaxDb" id="4577-GRMZM2G126032_P01"/>
<dbReference type="OrthoDB" id="1874222at2759"/>
<sequence length="226" mass="24526">MGLCASVLQWTAKRRRQRQRQRQQQQPEPRRSTPKALYVVRNGAGQPSRPEALVVYGPPHGSGGSGLQSQKAGDGEAGSRKRGHECYDCMDVLGRRLHAPPPRLPCGSTRSVATVEPVVTAGTMPAPVSGPRGGATADGKKAAPAAEGCRTPMTPRRTPVWQRRILMGTRCELPRFSGVILYDEHGRPLQSSSQNRAGHLTSRASRHETKGKKKAARTTTTLRDLL</sequence>
<reference evidence="2" key="1">
    <citation type="journal article" date="2009" name="Plant Mol. Biol.">
        <title>Insights into corn genes derived from large-scale cDNA sequencing.</title>
        <authorList>
            <person name="Alexandrov N.N."/>
            <person name="Brover V.V."/>
            <person name="Freidin S."/>
            <person name="Troukhan M.E."/>
            <person name="Tatarinova T.V."/>
            <person name="Zhang H."/>
            <person name="Swaller T.J."/>
            <person name="Lu Y.P."/>
            <person name="Bouck J."/>
            <person name="Flavell R.B."/>
            <person name="Feldmann K.A."/>
        </authorList>
    </citation>
    <scope>NUCLEOTIDE SEQUENCE</scope>
</reference>
<dbReference type="OMA" id="MGHCISM"/>
<feature type="region of interest" description="Disordered" evidence="1">
    <location>
        <begin position="123"/>
        <end position="155"/>
    </location>
</feature>
<dbReference type="PANTHER" id="PTHR33237:SF21">
    <property type="entry name" value="TRANSMEMBRANE PROTEIN"/>
    <property type="match status" value="1"/>
</dbReference>
<feature type="compositionally biased region" description="Basic residues" evidence="1">
    <location>
        <begin position="12"/>
        <end position="21"/>
    </location>
</feature>
<organism evidence="2">
    <name type="scientific">Zea mays</name>
    <name type="common">Maize</name>
    <dbReference type="NCBI Taxonomy" id="4577"/>
    <lineage>
        <taxon>Eukaryota</taxon>
        <taxon>Viridiplantae</taxon>
        <taxon>Streptophyta</taxon>
        <taxon>Embryophyta</taxon>
        <taxon>Tracheophyta</taxon>
        <taxon>Spermatophyta</taxon>
        <taxon>Magnoliopsida</taxon>
        <taxon>Liliopsida</taxon>
        <taxon>Poales</taxon>
        <taxon>Poaceae</taxon>
        <taxon>PACMAD clade</taxon>
        <taxon>Panicoideae</taxon>
        <taxon>Andropogonodae</taxon>
        <taxon>Andropogoneae</taxon>
        <taxon>Tripsacinae</taxon>
        <taxon>Zea</taxon>
    </lineage>
</organism>
<dbReference type="EMBL" id="CM007647">
    <property type="protein sequence ID" value="ONM08546.1"/>
    <property type="molecule type" value="Genomic_DNA"/>
</dbReference>
<dbReference type="eggNOG" id="ENOG502S3AQ">
    <property type="taxonomic scope" value="Eukaryota"/>
</dbReference>
<evidence type="ECO:0000256" key="1">
    <source>
        <dbReference type="SAM" id="MobiDB-lite"/>
    </source>
</evidence>
<name>B6TSI3_MAIZE</name>
<dbReference type="GeneID" id="100277299"/>
<reference evidence="5" key="5">
    <citation type="submission" date="2021-05" db="UniProtKB">
        <authorList>
            <consortium name="EnsemblPlants"/>
        </authorList>
    </citation>
    <scope>IDENTIFICATION</scope>
    <source>
        <strain evidence="5">cv. B73</strain>
    </source>
</reference>
<dbReference type="ExpressionAtlas" id="B6TSI3">
    <property type="expression patterns" value="baseline and differential"/>
</dbReference>
<dbReference type="FunCoup" id="B6TSI3">
    <property type="interactions" value="58"/>
</dbReference>
<dbReference type="EnsemblPlants" id="Zm00001eb055040_T001">
    <property type="protein sequence ID" value="Zm00001eb055040_P001"/>
    <property type="gene ID" value="Zm00001eb055040"/>
</dbReference>
<feature type="compositionally biased region" description="Low complexity" evidence="1">
    <location>
        <begin position="217"/>
        <end position="226"/>
    </location>
</feature>
<protein>
    <submittedName>
        <fullName evidence="2 5">Uncharacterized protein</fullName>
    </submittedName>
</protein>